<keyword evidence="6 11" id="KW-1133">Transmembrane helix</keyword>
<dbReference type="Gene3D" id="3.30.70.3400">
    <property type="match status" value="2"/>
</dbReference>
<feature type="transmembrane region" description="Helical" evidence="11">
    <location>
        <begin position="456"/>
        <end position="473"/>
    </location>
</feature>
<dbReference type="InterPro" id="IPR048634">
    <property type="entry name" value="SecD_SecF_C"/>
</dbReference>
<feature type="domain" description="Protein translocase subunit SecDF P1" evidence="15">
    <location>
        <begin position="227"/>
        <end position="286"/>
    </location>
</feature>
<dbReference type="AlphaFoldDB" id="A0A6N0HQ30"/>
<dbReference type="RefSeq" id="WP_174605936.1">
    <property type="nucleotide sequence ID" value="NZ_CP054490.1"/>
</dbReference>
<evidence type="ECO:0000256" key="1">
    <source>
        <dbReference type="ARBA" id="ARBA00004651"/>
    </source>
</evidence>
<dbReference type="GO" id="GO:0005886">
    <property type="term" value="C:plasma membrane"/>
    <property type="evidence" value="ECO:0007669"/>
    <property type="project" value="UniProtKB-SubCell"/>
</dbReference>
<feature type="transmembrane region" description="Helical" evidence="11">
    <location>
        <begin position="480"/>
        <end position="500"/>
    </location>
</feature>
<keyword evidence="18" id="KW-1185">Reference proteome</keyword>
<name>A0A6N0HQ30_9GAMM</name>
<feature type="coiled-coil region" evidence="12">
    <location>
        <begin position="217"/>
        <end position="244"/>
    </location>
</feature>
<dbReference type="NCBIfam" id="TIGR01129">
    <property type="entry name" value="secD"/>
    <property type="match status" value="1"/>
</dbReference>
<feature type="transmembrane region" description="Helical" evidence="11">
    <location>
        <begin position="579"/>
        <end position="603"/>
    </location>
</feature>
<dbReference type="InterPro" id="IPR054384">
    <property type="entry name" value="SecDF_P1_head"/>
</dbReference>
<dbReference type="InterPro" id="IPR022813">
    <property type="entry name" value="SecD/SecF_arch_bac"/>
</dbReference>
<accession>A0A6N0HQ30</accession>
<dbReference type="FunFam" id="3.30.1360.200:FF:000001">
    <property type="entry name" value="Protein translocase subunit SecD"/>
    <property type="match status" value="1"/>
</dbReference>
<organism evidence="17 18">
    <name type="scientific">Candidatus Ruthia endofausta</name>
    <dbReference type="NCBI Taxonomy" id="2738852"/>
    <lineage>
        <taxon>Bacteria</taxon>
        <taxon>Pseudomonadati</taxon>
        <taxon>Pseudomonadota</taxon>
        <taxon>Gammaproteobacteria</taxon>
        <taxon>Candidatus Pseudothioglobaceae</taxon>
        <taxon>Candidatus Ruthturnera</taxon>
    </lineage>
</organism>
<evidence type="ECO:0000256" key="3">
    <source>
        <dbReference type="ARBA" id="ARBA00022475"/>
    </source>
</evidence>
<sequence length="617" mass="67203">MNHYSGFRNALIAFVLLLSMLYALPNIFGSDLAVQVSSADNALIVDQDLDKVKNALKAQQIEFKSVELTSQRILARFKNNTQQLLAKDALKQALGRRYVVALNLAPSVPTWLTSLGGKAMSLGLDLRGGVHFLLEVDMEAVISATMDKAYNELRVLLRKDRLYKSIRQENGSIVIRFKHAELKDKAAQLIKSELDDLVIFDNNNMGELLLNIGISDSAQKQAKKNALKQNITTLRNRVNELGVAEPIIQQQGSERVVVQLSGVQDTARAKEILGAVATLEFRLVDEENDPQTAIQSGRVPIGSKLYYFKDGRSLLLKNRVITTGENITGAASGIDQENNIPMVNITLDSIGGRAMLNTTKKYLHHRMAVVFIENKVETITKNGKTIKKRTTTKDIINAATIQGIFSSRFQITGIDSAREARNLALLLRAGSLSAPIEIIEERTIGPSLGADNITKGVISVSVGFVLVLLFMAMRYRVFGMVANVALTLNLVMIVSVLSLLQATLTLPGIAGIVLTVGMAVDANVLIFERIKEELGTNNNIQKAISSGYDKALLTIADANITTLIAALVLFSFGTGPIKGFAITLSIGIITSIFTAITVSRAIINKIYGGKKLEEISI</sequence>
<dbReference type="InterPro" id="IPR055344">
    <property type="entry name" value="SecD_SecF_C_bact"/>
</dbReference>
<evidence type="ECO:0000256" key="2">
    <source>
        <dbReference type="ARBA" id="ARBA00022448"/>
    </source>
</evidence>
<dbReference type="Gene3D" id="3.30.70.260">
    <property type="match status" value="1"/>
</dbReference>
<keyword evidence="8 11" id="KW-0472">Membrane</keyword>
<dbReference type="Gene3D" id="3.30.1360.200">
    <property type="match status" value="1"/>
</dbReference>
<dbReference type="KEGG" id="reo:HUE58_05155"/>
<evidence type="ECO:0000259" key="13">
    <source>
        <dbReference type="Pfam" id="PF02355"/>
    </source>
</evidence>
<dbReference type="GO" id="GO:0065002">
    <property type="term" value="P:intracellular protein transmembrane transport"/>
    <property type="evidence" value="ECO:0007669"/>
    <property type="project" value="UniProtKB-UniRule"/>
</dbReference>
<comment type="subcellular location">
    <subcellularLocation>
        <location evidence="1 11">Cell membrane</location>
        <topology evidence="1 11">Multi-pass membrane protein</topology>
    </subcellularLocation>
</comment>
<keyword evidence="3 11" id="KW-1003">Cell membrane</keyword>
<comment type="similarity">
    <text evidence="9 11">Belongs to the SecD/SecF family. SecD subfamily.</text>
</comment>
<evidence type="ECO:0000256" key="9">
    <source>
        <dbReference type="ARBA" id="ARBA00060774"/>
    </source>
</evidence>
<keyword evidence="5 11" id="KW-0653">Protein transport</keyword>
<feature type="transmembrane region" description="Helical" evidence="11">
    <location>
        <begin position="551"/>
        <end position="573"/>
    </location>
</feature>
<evidence type="ECO:0000313" key="18">
    <source>
        <dbReference type="Proteomes" id="UP000509429"/>
    </source>
</evidence>
<dbReference type="GO" id="GO:0015450">
    <property type="term" value="F:protein-transporting ATPase activity"/>
    <property type="evidence" value="ECO:0007669"/>
    <property type="project" value="InterPro"/>
</dbReference>
<dbReference type="InterPro" id="IPR005791">
    <property type="entry name" value="SecD"/>
</dbReference>
<reference evidence="17 18" key="1">
    <citation type="submission" date="2020-05" db="EMBL/GenBank/DDBJ databases">
        <title>Horizontal transmission and recombination maintain forever young bacterial symbiont genomes.</title>
        <authorList>
            <person name="Russell S.L."/>
            <person name="Pepper-Tunick E."/>
            <person name="Svedberg J."/>
            <person name="Byrne A."/>
            <person name="Ruelas Castillo J."/>
            <person name="Vollmers C."/>
            <person name="Beinart R.A."/>
            <person name="Corbett-Detig R."/>
        </authorList>
    </citation>
    <scope>NUCLEOTIDE SEQUENCE [LARGE SCALE GENOMIC DNA]</scope>
    <source>
        <strain evidence="17">JDF_Ridge</strain>
    </source>
</reference>
<comment type="function">
    <text evidence="11">Part of the Sec protein translocase complex. Interacts with the SecYEG preprotein conducting channel. SecDF uses the proton motive force (PMF) to complete protein translocation after the ATP-dependent function of SecA.</text>
</comment>
<keyword evidence="12" id="KW-0175">Coiled coil</keyword>
<dbReference type="FunFam" id="3.30.70.3400:FF:000003">
    <property type="entry name" value="Preprotein translocase subunit SecD"/>
    <property type="match status" value="1"/>
</dbReference>
<dbReference type="InterPro" id="IPR048631">
    <property type="entry name" value="SecD_1st"/>
</dbReference>
<dbReference type="Pfam" id="PF21760">
    <property type="entry name" value="SecD_1st"/>
    <property type="match status" value="1"/>
</dbReference>
<evidence type="ECO:0000259" key="15">
    <source>
        <dbReference type="Pfam" id="PF21760"/>
    </source>
</evidence>
<protein>
    <recommendedName>
        <fullName evidence="10 11">Protein translocase subunit SecD</fullName>
    </recommendedName>
</protein>
<proteinExistence type="inferred from homology"/>
<dbReference type="GO" id="GO:0006605">
    <property type="term" value="P:protein targeting"/>
    <property type="evidence" value="ECO:0007669"/>
    <property type="project" value="UniProtKB-UniRule"/>
</dbReference>
<dbReference type="FunFam" id="1.20.1640.10:FF:000004">
    <property type="entry name" value="Protein translocase subunit SecD"/>
    <property type="match status" value="1"/>
</dbReference>
<evidence type="ECO:0000256" key="8">
    <source>
        <dbReference type="ARBA" id="ARBA00023136"/>
    </source>
</evidence>
<evidence type="ECO:0000256" key="5">
    <source>
        <dbReference type="ARBA" id="ARBA00022927"/>
    </source>
</evidence>
<comment type="caution">
    <text evidence="11">Lacks conserved residue(s) required for the propagation of feature annotation.</text>
</comment>
<feature type="domain" description="SecD export protein N-terminal TM" evidence="14">
    <location>
        <begin position="1"/>
        <end position="102"/>
    </location>
</feature>
<dbReference type="PANTHER" id="PTHR30081:SF1">
    <property type="entry name" value="PROTEIN TRANSLOCASE SUBUNIT SECD"/>
    <property type="match status" value="1"/>
</dbReference>
<keyword evidence="4 11" id="KW-0812">Transmembrane</keyword>
<dbReference type="GO" id="GO:0043952">
    <property type="term" value="P:protein transport by the Sec complex"/>
    <property type="evidence" value="ECO:0007669"/>
    <property type="project" value="UniProtKB-UniRule"/>
</dbReference>
<keyword evidence="2 11" id="KW-0813">Transport</keyword>
<evidence type="ECO:0000256" key="4">
    <source>
        <dbReference type="ARBA" id="ARBA00022692"/>
    </source>
</evidence>
<evidence type="ECO:0000256" key="11">
    <source>
        <dbReference type="HAMAP-Rule" id="MF_01463"/>
    </source>
</evidence>
<evidence type="ECO:0000256" key="6">
    <source>
        <dbReference type="ARBA" id="ARBA00022989"/>
    </source>
</evidence>
<dbReference type="EMBL" id="CP054490">
    <property type="protein sequence ID" value="QKQ24499.1"/>
    <property type="molecule type" value="Genomic_DNA"/>
</dbReference>
<dbReference type="InterPro" id="IPR022646">
    <property type="entry name" value="SecD/SecF_CS"/>
</dbReference>
<comment type="subunit">
    <text evidence="11">Forms a complex with SecF. Part of the essential Sec protein translocation apparatus which comprises SecA, SecYEG and auxiliary proteins SecDF-YajC and YidC.</text>
</comment>
<dbReference type="Gene3D" id="1.20.1640.10">
    <property type="entry name" value="Multidrug efflux transporter AcrB transmembrane domain"/>
    <property type="match status" value="1"/>
</dbReference>
<feature type="domain" description="Protein export membrane protein SecD/SecF C-terminal" evidence="13">
    <location>
        <begin position="435"/>
        <end position="605"/>
    </location>
</feature>
<dbReference type="InterPro" id="IPR027398">
    <property type="entry name" value="SecD-TM"/>
</dbReference>
<dbReference type="HAMAP" id="MF_01463_B">
    <property type="entry name" value="SecD_B"/>
    <property type="match status" value="1"/>
</dbReference>
<dbReference type="Pfam" id="PF22599">
    <property type="entry name" value="SecDF_P1_head"/>
    <property type="match status" value="1"/>
</dbReference>
<dbReference type="Pfam" id="PF13721">
    <property type="entry name" value="SecD-TM1"/>
    <property type="match status" value="1"/>
</dbReference>
<feature type="domain" description="SecDF P1 head subdomain" evidence="16">
    <location>
        <begin position="304"/>
        <end position="434"/>
    </location>
</feature>
<dbReference type="NCBIfam" id="TIGR00916">
    <property type="entry name" value="2A0604s01"/>
    <property type="match status" value="1"/>
</dbReference>
<dbReference type="Pfam" id="PF02355">
    <property type="entry name" value="SecD_SecF_C"/>
    <property type="match status" value="1"/>
</dbReference>
<feature type="transmembrane region" description="Helical" evidence="11">
    <location>
        <begin position="506"/>
        <end position="530"/>
    </location>
</feature>
<evidence type="ECO:0000256" key="10">
    <source>
        <dbReference type="ARBA" id="ARBA00068220"/>
    </source>
</evidence>
<dbReference type="SUPFAM" id="SSF82866">
    <property type="entry name" value="Multidrug efflux transporter AcrB transmembrane domain"/>
    <property type="match status" value="1"/>
</dbReference>
<evidence type="ECO:0000256" key="7">
    <source>
        <dbReference type="ARBA" id="ARBA00023010"/>
    </source>
</evidence>
<evidence type="ECO:0000313" key="17">
    <source>
        <dbReference type="EMBL" id="QKQ24499.1"/>
    </source>
</evidence>
<evidence type="ECO:0000259" key="16">
    <source>
        <dbReference type="Pfam" id="PF22599"/>
    </source>
</evidence>
<evidence type="ECO:0000259" key="14">
    <source>
        <dbReference type="Pfam" id="PF13721"/>
    </source>
</evidence>
<gene>
    <name evidence="11 17" type="primary">secD</name>
    <name evidence="17" type="ORF">HUE58_05155</name>
</gene>
<evidence type="ECO:0000256" key="12">
    <source>
        <dbReference type="SAM" id="Coils"/>
    </source>
</evidence>
<keyword evidence="7 11" id="KW-0811">Translocation</keyword>
<dbReference type="Pfam" id="PF07549">
    <property type="entry name" value="Sec_GG"/>
    <property type="match status" value="1"/>
</dbReference>
<dbReference type="Proteomes" id="UP000509429">
    <property type="component" value="Chromosome"/>
</dbReference>
<dbReference type="PANTHER" id="PTHR30081">
    <property type="entry name" value="PROTEIN-EXPORT MEMBRANE PROTEIN SEC"/>
    <property type="match status" value="1"/>
</dbReference>